<reference evidence="3" key="1">
    <citation type="submission" date="2025-08" db="UniProtKB">
        <authorList>
            <consortium name="RefSeq"/>
        </authorList>
    </citation>
    <scope>IDENTIFICATION</scope>
    <source>
        <strain evidence="3">15085-1641.00</strain>
        <tissue evidence="3">Whole body</tissue>
    </source>
</reference>
<accession>A0A6J1LC78</accession>
<protein>
    <submittedName>
        <fullName evidence="3">Uncharacterized protein LOC111595105</fullName>
    </submittedName>
</protein>
<gene>
    <name evidence="3" type="primary">LOC111595105</name>
</gene>
<name>A0A6J1LC78_DROHY</name>
<dbReference type="RefSeq" id="XP_023164438.2">
    <property type="nucleotide sequence ID" value="XM_023308670.2"/>
</dbReference>
<dbReference type="OrthoDB" id="10449717at2759"/>
<keyword evidence="1" id="KW-0472">Membrane</keyword>
<proteinExistence type="predicted"/>
<evidence type="ECO:0000313" key="2">
    <source>
        <dbReference type="Proteomes" id="UP000504633"/>
    </source>
</evidence>
<feature type="transmembrane region" description="Helical" evidence="1">
    <location>
        <begin position="12"/>
        <end position="32"/>
    </location>
</feature>
<keyword evidence="1" id="KW-0812">Transmembrane</keyword>
<evidence type="ECO:0000313" key="3">
    <source>
        <dbReference type="RefSeq" id="XP_023164438.2"/>
    </source>
</evidence>
<dbReference type="Proteomes" id="UP000504633">
    <property type="component" value="Unplaced"/>
</dbReference>
<evidence type="ECO:0000256" key="1">
    <source>
        <dbReference type="SAM" id="Phobius"/>
    </source>
</evidence>
<organism evidence="2 3">
    <name type="scientific">Drosophila hydei</name>
    <name type="common">Fruit fly</name>
    <dbReference type="NCBI Taxonomy" id="7224"/>
    <lineage>
        <taxon>Eukaryota</taxon>
        <taxon>Metazoa</taxon>
        <taxon>Ecdysozoa</taxon>
        <taxon>Arthropoda</taxon>
        <taxon>Hexapoda</taxon>
        <taxon>Insecta</taxon>
        <taxon>Pterygota</taxon>
        <taxon>Neoptera</taxon>
        <taxon>Endopterygota</taxon>
        <taxon>Diptera</taxon>
        <taxon>Brachycera</taxon>
        <taxon>Muscomorpha</taxon>
        <taxon>Ephydroidea</taxon>
        <taxon>Drosophilidae</taxon>
        <taxon>Drosophila</taxon>
    </lineage>
</organism>
<dbReference type="KEGG" id="dhe:111595105"/>
<keyword evidence="1" id="KW-1133">Transmembrane helix</keyword>
<keyword evidence="2" id="KW-1185">Reference proteome</keyword>
<dbReference type="GeneID" id="111595105"/>
<feature type="transmembrane region" description="Helical" evidence="1">
    <location>
        <begin position="38"/>
        <end position="59"/>
    </location>
</feature>
<sequence>MCLRRCILDTSFLLARSFGFFCIEIVEGLVVLVFSPVIWLLVILCTTGSLAIFGLTKFLRTASSPSFIFLDDAANLTVREYTVHKGLGATNLTSSRITSSTASGSFFH</sequence>
<dbReference type="AlphaFoldDB" id="A0A6J1LC78"/>